<reference evidence="5 6" key="1">
    <citation type="submission" date="2016-10" db="EMBL/GenBank/DDBJ databases">
        <authorList>
            <person name="de Groot N.N."/>
        </authorList>
    </citation>
    <scope>NUCLEOTIDE SEQUENCE [LARGE SCALE GENOMIC DNA]</scope>
    <source>
        <strain evidence="5 6">DSM 44892</strain>
    </source>
</reference>
<evidence type="ECO:0000313" key="5">
    <source>
        <dbReference type="EMBL" id="SDH47067.1"/>
    </source>
</evidence>
<keyword evidence="6" id="KW-1185">Reference proteome</keyword>
<dbReference type="EMBL" id="FNDN01000002">
    <property type="protein sequence ID" value="SDH47067.1"/>
    <property type="molecule type" value="Genomic_DNA"/>
</dbReference>
<dbReference type="RefSeq" id="WP_072739967.1">
    <property type="nucleotide sequence ID" value="NZ_CP048813.1"/>
</dbReference>
<protein>
    <submittedName>
        <fullName evidence="5">Transcriptional repressor C-terminal</fullName>
    </submittedName>
</protein>
<evidence type="ECO:0000256" key="2">
    <source>
        <dbReference type="ARBA" id="ARBA00023125"/>
    </source>
</evidence>
<dbReference type="PANTHER" id="PTHR30055:SF148">
    <property type="entry name" value="TETR-FAMILY TRANSCRIPTIONAL REGULATOR"/>
    <property type="match status" value="1"/>
</dbReference>
<accession>A0A1G8CNE2</accession>
<keyword evidence="3" id="KW-0804">Transcription</keyword>
<dbReference type="GO" id="GO:0003700">
    <property type="term" value="F:DNA-binding transcription factor activity"/>
    <property type="evidence" value="ECO:0007669"/>
    <property type="project" value="TreeGrafter"/>
</dbReference>
<dbReference type="PANTHER" id="PTHR30055">
    <property type="entry name" value="HTH-TYPE TRANSCRIPTIONAL REGULATOR RUTR"/>
    <property type="match status" value="1"/>
</dbReference>
<evidence type="ECO:0000256" key="3">
    <source>
        <dbReference type="ARBA" id="ARBA00023163"/>
    </source>
</evidence>
<dbReference type="SUPFAM" id="SSF48498">
    <property type="entry name" value="Tetracyclin repressor-like, C-terminal domain"/>
    <property type="match status" value="1"/>
</dbReference>
<evidence type="ECO:0000256" key="1">
    <source>
        <dbReference type="ARBA" id="ARBA00023015"/>
    </source>
</evidence>
<dbReference type="InterPro" id="IPR009057">
    <property type="entry name" value="Homeodomain-like_sf"/>
</dbReference>
<dbReference type="Pfam" id="PF16859">
    <property type="entry name" value="TetR_C_11"/>
    <property type="match status" value="1"/>
</dbReference>
<dbReference type="Gene3D" id="1.10.10.60">
    <property type="entry name" value="Homeodomain-like"/>
    <property type="match status" value="1"/>
</dbReference>
<keyword evidence="1" id="KW-0805">Transcription regulation</keyword>
<dbReference type="OrthoDB" id="9796019at2"/>
<dbReference type="InterPro" id="IPR036271">
    <property type="entry name" value="Tet_transcr_reg_TetR-rel_C_sf"/>
</dbReference>
<dbReference type="AlphaFoldDB" id="A0A1G8CNE2"/>
<name>A0A1G8CNE2_9NOCA</name>
<dbReference type="SUPFAM" id="SSF46689">
    <property type="entry name" value="Homeodomain-like"/>
    <property type="match status" value="1"/>
</dbReference>
<dbReference type="Proteomes" id="UP000183263">
    <property type="component" value="Unassembled WGS sequence"/>
</dbReference>
<keyword evidence="2" id="KW-0238">DNA-binding</keyword>
<gene>
    <name evidence="5" type="ORF">SAMN05444695_10277</name>
</gene>
<evidence type="ECO:0000313" key="6">
    <source>
        <dbReference type="Proteomes" id="UP000183263"/>
    </source>
</evidence>
<evidence type="ECO:0000259" key="4">
    <source>
        <dbReference type="Pfam" id="PF16859"/>
    </source>
</evidence>
<organism evidence="5 6">
    <name type="scientific">Rhodococcus triatomae</name>
    <dbReference type="NCBI Taxonomy" id="300028"/>
    <lineage>
        <taxon>Bacteria</taxon>
        <taxon>Bacillati</taxon>
        <taxon>Actinomycetota</taxon>
        <taxon>Actinomycetes</taxon>
        <taxon>Mycobacteriales</taxon>
        <taxon>Nocardiaceae</taxon>
        <taxon>Rhodococcus</taxon>
    </lineage>
</organism>
<dbReference type="InterPro" id="IPR011075">
    <property type="entry name" value="TetR_C"/>
</dbReference>
<dbReference type="GO" id="GO:0000976">
    <property type="term" value="F:transcription cis-regulatory region binding"/>
    <property type="evidence" value="ECO:0007669"/>
    <property type="project" value="TreeGrafter"/>
</dbReference>
<dbReference type="Gene3D" id="1.10.357.10">
    <property type="entry name" value="Tetracycline Repressor, domain 2"/>
    <property type="match status" value="1"/>
</dbReference>
<dbReference type="InterPro" id="IPR050109">
    <property type="entry name" value="HTH-type_TetR-like_transc_reg"/>
</dbReference>
<feature type="domain" description="Tetracyclin repressor-like C-terminal" evidence="4">
    <location>
        <begin position="103"/>
        <end position="180"/>
    </location>
</feature>
<proteinExistence type="predicted"/>
<sequence length="199" mass="22175">MTAAAETRGPGRPRTEGHDEKILAAALQLIDADEPVTVSRVLQISGLSRAALYRRWESMTVLMAAALDHGRTAIEIDTSGDVKAVIVELLFGDIEATRGKTYTERRFRKRIALVMENPDLQKAYWTSHVQRRRRAMVRALQVAVDRGELRADLDVDAAIDAINGIFYYQSIARGANFDDPVTSARCRSAFEIVWRGMVG</sequence>